<dbReference type="PANTHER" id="PTHR37299">
    <property type="entry name" value="TRANSCRIPTIONAL REGULATOR-RELATED"/>
    <property type="match status" value="1"/>
</dbReference>
<dbReference type="SUPFAM" id="SSF52172">
    <property type="entry name" value="CheY-like"/>
    <property type="match status" value="1"/>
</dbReference>
<feature type="domain" description="HTH LytTR-type" evidence="3">
    <location>
        <begin position="130"/>
        <end position="227"/>
    </location>
</feature>
<dbReference type="SMART" id="SM00448">
    <property type="entry name" value="REC"/>
    <property type="match status" value="1"/>
</dbReference>
<dbReference type="PANTHER" id="PTHR37299:SF1">
    <property type="entry name" value="STAGE 0 SPORULATION PROTEIN A HOMOLOG"/>
    <property type="match status" value="1"/>
</dbReference>
<dbReference type="PROSITE" id="PS50110">
    <property type="entry name" value="RESPONSE_REGULATORY"/>
    <property type="match status" value="1"/>
</dbReference>
<dbReference type="EMBL" id="JJMP01000001">
    <property type="protein sequence ID" value="RYC53429.1"/>
    <property type="molecule type" value="Genomic_DNA"/>
</dbReference>
<dbReference type="InterPro" id="IPR007492">
    <property type="entry name" value="LytTR_DNA-bd_dom"/>
</dbReference>
<evidence type="ECO:0000313" key="5">
    <source>
        <dbReference type="Proteomes" id="UP000290261"/>
    </source>
</evidence>
<sequence>MIKAVALDDEVLALEIIQAYCDQIEYLDLAHTFTEQGKAIRYLNKFDVDLLFLDIRMPGLNGLELYKSLKQQTKVIFATAYDHYALEGFNVNAIDYLLKPFSFQRFQTAVEKTKRQLDLERANPNVQTHLSIRADYKLHHISLEDIILIETFDDYVKIILEDNTKIVARSTMKDIYEKLPKPMFLRAHRSFIVPTKKINGIYKDVAKIGEFAIPLGKSYKANILKNL</sequence>
<dbReference type="SMART" id="SM00850">
    <property type="entry name" value="LytTR"/>
    <property type="match status" value="1"/>
</dbReference>
<comment type="caution">
    <text evidence="4">The sequence shown here is derived from an EMBL/GenBank/DDBJ whole genome shotgun (WGS) entry which is preliminary data.</text>
</comment>
<feature type="modified residue" description="4-aspartylphosphate" evidence="1">
    <location>
        <position position="54"/>
    </location>
</feature>
<dbReference type="PROSITE" id="PS50930">
    <property type="entry name" value="HTH_LYTTR"/>
    <property type="match status" value="1"/>
</dbReference>
<keyword evidence="5" id="KW-1185">Reference proteome</keyword>
<evidence type="ECO:0000259" key="3">
    <source>
        <dbReference type="PROSITE" id="PS50930"/>
    </source>
</evidence>
<proteinExistence type="predicted"/>
<dbReference type="Proteomes" id="UP000290261">
    <property type="component" value="Unassembled WGS sequence"/>
</dbReference>
<dbReference type="Pfam" id="PF00072">
    <property type="entry name" value="Response_reg"/>
    <property type="match status" value="1"/>
</dbReference>
<dbReference type="InterPro" id="IPR001789">
    <property type="entry name" value="Sig_transdc_resp-reg_receiver"/>
</dbReference>
<evidence type="ECO:0000256" key="1">
    <source>
        <dbReference type="PROSITE-ProRule" id="PRU00169"/>
    </source>
</evidence>
<dbReference type="Gene3D" id="3.40.50.2300">
    <property type="match status" value="1"/>
</dbReference>
<dbReference type="AlphaFoldDB" id="A0A444VRX5"/>
<reference evidence="4 5" key="1">
    <citation type="submission" date="2014-04" db="EMBL/GenBank/DDBJ databases">
        <title>Whole genome of Muricauda olearia.</title>
        <authorList>
            <person name="Zhang X.-H."/>
            <person name="Tang K."/>
        </authorList>
    </citation>
    <scope>NUCLEOTIDE SEQUENCE [LARGE SCALE GENOMIC DNA]</scope>
    <source>
        <strain evidence="4 5">Th120</strain>
    </source>
</reference>
<organism evidence="4 5">
    <name type="scientific">Flagellimonas olearia</name>
    <dbReference type="NCBI Taxonomy" id="552546"/>
    <lineage>
        <taxon>Bacteria</taxon>
        <taxon>Pseudomonadati</taxon>
        <taxon>Bacteroidota</taxon>
        <taxon>Flavobacteriia</taxon>
        <taxon>Flavobacteriales</taxon>
        <taxon>Flavobacteriaceae</taxon>
        <taxon>Flagellimonas</taxon>
    </lineage>
</organism>
<evidence type="ECO:0000313" key="4">
    <source>
        <dbReference type="EMBL" id="RYC53429.1"/>
    </source>
</evidence>
<dbReference type="Gene3D" id="2.40.50.1020">
    <property type="entry name" value="LytTr DNA-binding domain"/>
    <property type="match status" value="1"/>
</dbReference>
<keyword evidence="1" id="KW-0597">Phosphoprotein</keyword>
<protein>
    <submittedName>
        <fullName evidence="4">LytTR family transcriptional regulator</fullName>
    </submittedName>
</protein>
<name>A0A444VRX5_9FLAO</name>
<dbReference type="InterPro" id="IPR046947">
    <property type="entry name" value="LytR-like"/>
</dbReference>
<dbReference type="InterPro" id="IPR011006">
    <property type="entry name" value="CheY-like_superfamily"/>
</dbReference>
<dbReference type="GO" id="GO:0000156">
    <property type="term" value="F:phosphorelay response regulator activity"/>
    <property type="evidence" value="ECO:0007669"/>
    <property type="project" value="InterPro"/>
</dbReference>
<accession>A0A444VRX5</accession>
<dbReference type="Pfam" id="PF04397">
    <property type="entry name" value="LytTR"/>
    <property type="match status" value="1"/>
</dbReference>
<feature type="domain" description="Response regulatory" evidence="2">
    <location>
        <begin position="3"/>
        <end position="114"/>
    </location>
</feature>
<dbReference type="RefSeq" id="WP_129653100.1">
    <property type="nucleotide sequence ID" value="NZ_ML142907.1"/>
</dbReference>
<dbReference type="GO" id="GO:0003677">
    <property type="term" value="F:DNA binding"/>
    <property type="evidence" value="ECO:0007669"/>
    <property type="project" value="InterPro"/>
</dbReference>
<gene>
    <name evidence="4" type="ORF">DN53_04195</name>
</gene>
<evidence type="ECO:0000259" key="2">
    <source>
        <dbReference type="PROSITE" id="PS50110"/>
    </source>
</evidence>